<sequence length="249" mass="26468">MSDPASSPPPGAVVRGLLRAADRATLATTLVGAATDGGAGWPYASLVLMAVDHDASPLLLVSTLAEHTRNLQADSRAAVLVDGTAGLDEPLTGARATVLGRFVRDDDPARRARYLRRHPSAEGYAGFGDFAIWRMQVERAHLVAGFGRIHWVEADAVLGEAGLPLAGREADVVGHMNQDHADAIQLYARVLLGLDGEGWTMTGCDAEGADLRLGGRVARLPFDEPVRDAEQARVELVRLVKRARERAGG</sequence>
<keyword evidence="4" id="KW-1185">Reference proteome</keyword>
<reference evidence="3" key="2">
    <citation type="submission" date="2020-09" db="EMBL/GenBank/DDBJ databases">
        <authorList>
            <person name="Sun Q."/>
            <person name="Kim S."/>
        </authorList>
    </citation>
    <scope>NUCLEOTIDE SEQUENCE</scope>
    <source>
        <strain evidence="3">KCTC 42651</strain>
    </source>
</reference>
<dbReference type="InterPro" id="IPR012349">
    <property type="entry name" value="Split_barrel_FMN-bd"/>
</dbReference>
<evidence type="ECO:0000259" key="2">
    <source>
        <dbReference type="Pfam" id="PF13883"/>
    </source>
</evidence>
<dbReference type="AlphaFoldDB" id="A0A918XN55"/>
<dbReference type="Gene3D" id="3.20.180.10">
    <property type="entry name" value="PNP-oxidase-like"/>
    <property type="match status" value="1"/>
</dbReference>
<dbReference type="InterPro" id="IPR037119">
    <property type="entry name" value="Haem_oxidase_HugZ-like_sf"/>
</dbReference>
<dbReference type="InterPro" id="IPR019595">
    <property type="entry name" value="DUF2470"/>
</dbReference>
<organism evidence="3 4">
    <name type="scientific">Thalassobaculum fulvum</name>
    <dbReference type="NCBI Taxonomy" id="1633335"/>
    <lineage>
        <taxon>Bacteria</taxon>
        <taxon>Pseudomonadati</taxon>
        <taxon>Pseudomonadota</taxon>
        <taxon>Alphaproteobacteria</taxon>
        <taxon>Rhodospirillales</taxon>
        <taxon>Thalassobaculaceae</taxon>
        <taxon>Thalassobaculum</taxon>
    </lineage>
</organism>
<name>A0A918XN55_9PROT</name>
<evidence type="ECO:0000313" key="3">
    <source>
        <dbReference type="EMBL" id="GHD39167.1"/>
    </source>
</evidence>
<dbReference type="Pfam" id="PF10615">
    <property type="entry name" value="DUF2470"/>
    <property type="match status" value="1"/>
</dbReference>
<dbReference type="Gene3D" id="2.30.110.10">
    <property type="entry name" value="Electron Transport, Fmn-binding Protein, Chain A"/>
    <property type="match status" value="1"/>
</dbReference>
<proteinExistence type="predicted"/>
<dbReference type="PANTHER" id="PTHR13343">
    <property type="entry name" value="CREG1 PROTEIN"/>
    <property type="match status" value="1"/>
</dbReference>
<evidence type="ECO:0000313" key="4">
    <source>
        <dbReference type="Proteomes" id="UP000630353"/>
    </source>
</evidence>
<dbReference type="GO" id="GO:0005737">
    <property type="term" value="C:cytoplasm"/>
    <property type="evidence" value="ECO:0007669"/>
    <property type="project" value="UniProtKB-ARBA"/>
</dbReference>
<dbReference type="PANTHER" id="PTHR13343:SF17">
    <property type="entry name" value="CELLULAR REPRESSOR OF E1A-STIMULATED GENES, ISOFORM A"/>
    <property type="match status" value="1"/>
</dbReference>
<evidence type="ECO:0000259" key="1">
    <source>
        <dbReference type="Pfam" id="PF10615"/>
    </source>
</evidence>
<dbReference type="EMBL" id="BMZS01000001">
    <property type="protein sequence ID" value="GHD39167.1"/>
    <property type="molecule type" value="Genomic_DNA"/>
</dbReference>
<dbReference type="RefSeq" id="WP_189986923.1">
    <property type="nucleotide sequence ID" value="NZ_BMZS01000001.1"/>
</dbReference>
<dbReference type="Pfam" id="PF13883">
    <property type="entry name" value="CREG_beta-barrel"/>
    <property type="match status" value="1"/>
</dbReference>
<accession>A0A918XN55</accession>
<dbReference type="InterPro" id="IPR055343">
    <property type="entry name" value="CREG_beta-barrel"/>
</dbReference>
<dbReference type="Proteomes" id="UP000630353">
    <property type="component" value="Unassembled WGS sequence"/>
</dbReference>
<reference evidence="3" key="1">
    <citation type="journal article" date="2014" name="Int. J. Syst. Evol. Microbiol.">
        <title>Complete genome sequence of Corynebacterium casei LMG S-19264T (=DSM 44701T), isolated from a smear-ripened cheese.</title>
        <authorList>
            <consortium name="US DOE Joint Genome Institute (JGI-PGF)"/>
            <person name="Walter F."/>
            <person name="Albersmeier A."/>
            <person name="Kalinowski J."/>
            <person name="Ruckert C."/>
        </authorList>
    </citation>
    <scope>NUCLEOTIDE SEQUENCE</scope>
    <source>
        <strain evidence="3">KCTC 42651</strain>
    </source>
</reference>
<protein>
    <submittedName>
        <fullName evidence="3">Pyridoxamine 5'-phosphate oxidase</fullName>
    </submittedName>
</protein>
<feature type="domain" description="CREG-like beta-barrel" evidence="2">
    <location>
        <begin position="13"/>
        <end position="155"/>
    </location>
</feature>
<dbReference type="SUPFAM" id="SSF50475">
    <property type="entry name" value="FMN-binding split barrel"/>
    <property type="match status" value="1"/>
</dbReference>
<feature type="domain" description="DUF2470" evidence="1">
    <location>
        <begin position="170"/>
        <end position="239"/>
    </location>
</feature>
<gene>
    <name evidence="3" type="ORF">GCM10017083_00710</name>
</gene>
<comment type="caution">
    <text evidence="3">The sequence shown here is derived from an EMBL/GenBank/DDBJ whole genome shotgun (WGS) entry which is preliminary data.</text>
</comment>